<evidence type="ECO:0000256" key="8">
    <source>
        <dbReference type="ARBA" id="ARBA00023315"/>
    </source>
</evidence>
<comment type="subcellular location">
    <subcellularLocation>
        <location evidence="1 9">Cell membrane</location>
        <topology evidence="1 9">Multi-pass membrane protein</topology>
    </subcellularLocation>
</comment>
<keyword evidence="8 9" id="KW-0012">Acyltransferase</keyword>
<feature type="compositionally biased region" description="Basic residues" evidence="10">
    <location>
        <begin position="639"/>
        <end position="651"/>
    </location>
</feature>
<evidence type="ECO:0000256" key="6">
    <source>
        <dbReference type="ARBA" id="ARBA00022989"/>
    </source>
</evidence>
<dbReference type="InterPro" id="IPR004563">
    <property type="entry name" value="Apolipo_AcylTrfase"/>
</dbReference>
<evidence type="ECO:0000313" key="13">
    <source>
        <dbReference type="Proteomes" id="UP000578697"/>
    </source>
</evidence>
<dbReference type="PROSITE" id="PS50263">
    <property type="entry name" value="CN_HYDROLASE"/>
    <property type="match status" value="1"/>
</dbReference>
<dbReference type="InterPro" id="IPR045378">
    <property type="entry name" value="LNT_N"/>
</dbReference>
<dbReference type="Pfam" id="PF00795">
    <property type="entry name" value="CN_hydrolase"/>
    <property type="match status" value="1"/>
</dbReference>
<evidence type="ECO:0000256" key="1">
    <source>
        <dbReference type="ARBA" id="ARBA00004651"/>
    </source>
</evidence>
<reference evidence="12 13" key="1">
    <citation type="submission" date="2020-08" db="EMBL/GenBank/DDBJ databases">
        <title>Genomic Encyclopedia of Type Strains, Phase IV (KMG-IV): sequencing the most valuable type-strain genomes for metagenomic binning, comparative biology and taxonomic classification.</title>
        <authorList>
            <person name="Goeker M."/>
        </authorList>
    </citation>
    <scope>NUCLEOTIDE SEQUENCE [LARGE SCALE GENOMIC DNA]</scope>
    <source>
        <strain evidence="12 13">DSM 103679</strain>
    </source>
</reference>
<dbReference type="PANTHER" id="PTHR38686">
    <property type="entry name" value="APOLIPOPROTEIN N-ACYLTRANSFERASE"/>
    <property type="match status" value="1"/>
</dbReference>
<dbReference type="GO" id="GO:0005886">
    <property type="term" value="C:plasma membrane"/>
    <property type="evidence" value="ECO:0007669"/>
    <property type="project" value="UniProtKB-SubCell"/>
</dbReference>
<dbReference type="Gene3D" id="3.60.110.10">
    <property type="entry name" value="Carbon-nitrogen hydrolase"/>
    <property type="match status" value="1"/>
</dbReference>
<keyword evidence="12" id="KW-0449">Lipoprotein</keyword>
<proteinExistence type="inferred from homology"/>
<comment type="catalytic activity">
    <reaction evidence="9">
        <text>N-terminal S-1,2-diacyl-sn-glyceryl-L-cysteinyl-[lipoprotein] + a glycerophospholipid = N-acyl-S-1,2-diacyl-sn-glyceryl-L-cysteinyl-[lipoprotein] + a 2-acyl-sn-glycero-3-phospholipid + H(+)</text>
        <dbReference type="Rhea" id="RHEA:48228"/>
        <dbReference type="Rhea" id="RHEA-COMP:14681"/>
        <dbReference type="Rhea" id="RHEA-COMP:14684"/>
        <dbReference type="ChEBI" id="CHEBI:15378"/>
        <dbReference type="ChEBI" id="CHEBI:136912"/>
        <dbReference type="ChEBI" id="CHEBI:140656"/>
        <dbReference type="ChEBI" id="CHEBI:140657"/>
        <dbReference type="ChEBI" id="CHEBI:140660"/>
        <dbReference type="EC" id="2.3.1.269"/>
    </reaction>
</comment>
<evidence type="ECO:0000256" key="4">
    <source>
        <dbReference type="ARBA" id="ARBA00022679"/>
    </source>
</evidence>
<evidence type="ECO:0000313" key="12">
    <source>
        <dbReference type="EMBL" id="MBB5218488.1"/>
    </source>
</evidence>
<evidence type="ECO:0000259" key="11">
    <source>
        <dbReference type="PROSITE" id="PS50263"/>
    </source>
</evidence>
<dbReference type="InterPro" id="IPR036526">
    <property type="entry name" value="C-N_Hydrolase_sf"/>
</dbReference>
<accession>A0A840SE75</accession>
<dbReference type="CDD" id="cd07571">
    <property type="entry name" value="ALP_N-acyl_transferase"/>
    <property type="match status" value="1"/>
</dbReference>
<evidence type="ECO:0000256" key="10">
    <source>
        <dbReference type="SAM" id="MobiDB-lite"/>
    </source>
</evidence>
<gene>
    <name evidence="9" type="primary">lnt</name>
    <name evidence="12" type="ORF">HNP77_000832</name>
</gene>
<keyword evidence="13" id="KW-1185">Reference proteome</keyword>
<evidence type="ECO:0000256" key="2">
    <source>
        <dbReference type="ARBA" id="ARBA00010065"/>
    </source>
</evidence>
<dbReference type="GO" id="GO:0042158">
    <property type="term" value="P:lipoprotein biosynthetic process"/>
    <property type="evidence" value="ECO:0007669"/>
    <property type="project" value="UniProtKB-UniRule"/>
</dbReference>
<protein>
    <recommendedName>
        <fullName evidence="9">Apolipoprotein N-acyltransferase</fullName>
        <shortName evidence="9">ALP N-acyltransferase</shortName>
        <ecNumber evidence="9">2.3.1.269</ecNumber>
    </recommendedName>
</protein>
<evidence type="ECO:0000256" key="3">
    <source>
        <dbReference type="ARBA" id="ARBA00022475"/>
    </source>
</evidence>
<dbReference type="Pfam" id="PF20154">
    <property type="entry name" value="LNT_N"/>
    <property type="match status" value="1"/>
</dbReference>
<comment type="caution">
    <text evidence="12">The sequence shown here is derived from an EMBL/GenBank/DDBJ whole genome shotgun (WGS) entry which is preliminary data.</text>
</comment>
<keyword evidence="5 9" id="KW-0812">Transmembrane</keyword>
<evidence type="ECO:0000256" key="5">
    <source>
        <dbReference type="ARBA" id="ARBA00022692"/>
    </source>
</evidence>
<comment type="function">
    <text evidence="9">Catalyzes the phospholipid dependent N-acylation of the N-terminal cysteine of apolipoprotein, the last step in lipoprotein maturation.</text>
</comment>
<keyword evidence="7 9" id="KW-0472">Membrane</keyword>
<keyword evidence="3 9" id="KW-1003">Cell membrane</keyword>
<dbReference type="SUPFAM" id="SSF56317">
    <property type="entry name" value="Carbon-nitrogen hydrolase"/>
    <property type="match status" value="1"/>
</dbReference>
<dbReference type="GO" id="GO:0016410">
    <property type="term" value="F:N-acyltransferase activity"/>
    <property type="evidence" value="ECO:0007669"/>
    <property type="project" value="UniProtKB-UniRule"/>
</dbReference>
<keyword evidence="4 9" id="KW-0808">Transferase</keyword>
<dbReference type="Proteomes" id="UP000578697">
    <property type="component" value="Unassembled WGS sequence"/>
</dbReference>
<feature type="domain" description="CN hydrolase" evidence="11">
    <location>
        <begin position="183"/>
        <end position="489"/>
    </location>
</feature>
<feature type="transmembrane region" description="Helical" evidence="9">
    <location>
        <begin position="113"/>
        <end position="136"/>
    </location>
</feature>
<dbReference type="PANTHER" id="PTHR38686:SF1">
    <property type="entry name" value="APOLIPOPROTEIN N-ACYLTRANSFERASE"/>
    <property type="match status" value="1"/>
</dbReference>
<dbReference type="NCBIfam" id="TIGR00546">
    <property type="entry name" value="lnt"/>
    <property type="match status" value="1"/>
</dbReference>
<dbReference type="HAMAP" id="MF_01148">
    <property type="entry name" value="Lnt"/>
    <property type="match status" value="1"/>
</dbReference>
<dbReference type="EC" id="2.3.1.269" evidence="9"/>
<feature type="compositionally biased region" description="Low complexity" evidence="10">
    <location>
        <begin position="617"/>
        <end position="628"/>
    </location>
</feature>
<evidence type="ECO:0000256" key="9">
    <source>
        <dbReference type="HAMAP-Rule" id="MF_01148"/>
    </source>
</evidence>
<comment type="caution">
    <text evidence="9">Lacks conserved residue(s) required for the propagation of feature annotation.</text>
</comment>
<feature type="transmembrane region" description="Helical" evidence="9">
    <location>
        <begin position="20"/>
        <end position="45"/>
    </location>
</feature>
<dbReference type="InterPro" id="IPR003010">
    <property type="entry name" value="C-N_Hydrolase"/>
</dbReference>
<keyword evidence="6 9" id="KW-1133">Transmembrane helix</keyword>
<sequence>MLTVHLTSCWWLGNFRGFGIFALGASALGTAFEGGCCGLFFFALLSYRTRTDRMKELAGSDHTGMIKRSIWFALCYTAWEYIKSTGSMGFPWGTIFMSSYRWKLITQVSDITGVWGITFLFSLTNAAAAEAVQLFLRKRNSEHFSSSLRQLKSLIKLPAFLFLLCLVYGTWNYLFPGNPVKHVNTVIVQQNRDPWETDESETLKVTMNLTSQALENLNDRNLEADLVLWSEGVLSHKFPGSEGFYQDYPAKESLSSFIKNTGTPFIIGGDTAIDRKRHINSNSAIFYDAKGKYSGFYSKMQLVPFAEYIPFSDNAFIKYIMDDVVQYGSDGWEPGFQHVLFKIPLKSARHEETPLNIGRESRAVIALDKNGNSDSSVTEQYKKNKAENPDAFFSFTTPICFEDSFTAVCRQLYNSGSEAFMNITNDSWSKTPVAEYQHFVVASFLAIEYRTTLVRCCNSGYSAVILPNGKIAADLMPFTTDAMAVSVPVYQRKPTVFAVFGDYFALSAIFIIIAAVFLRALKEFISPEKLKVPASAKIKICIVTENKAGISTDEAEETESTGPQLKEEPESKKPGRRKTGKTVPSSEEKEKKSLPAKKSGRTAKKTSETTEKKTVKKGTAAVKKTSGTAKKDGTASKKPAVRRTQKKTGDS</sequence>
<feature type="transmembrane region" description="Helical" evidence="9">
    <location>
        <begin position="157"/>
        <end position="175"/>
    </location>
</feature>
<comment type="pathway">
    <text evidence="9">Protein modification; lipoprotein biosynthesis (N-acyl transfer).</text>
</comment>
<name>A0A840SE75_9SPIR</name>
<feature type="transmembrane region" description="Helical" evidence="9">
    <location>
        <begin position="503"/>
        <end position="521"/>
    </location>
</feature>
<dbReference type="AlphaFoldDB" id="A0A840SE75"/>
<feature type="compositionally biased region" description="Basic residues" evidence="10">
    <location>
        <begin position="594"/>
        <end position="604"/>
    </location>
</feature>
<comment type="similarity">
    <text evidence="2 9">Belongs to the CN hydrolase family. Apolipoprotein N-acyltransferase subfamily.</text>
</comment>
<evidence type="ECO:0000256" key="7">
    <source>
        <dbReference type="ARBA" id="ARBA00023136"/>
    </source>
</evidence>
<organism evidence="12 13">
    <name type="scientific">Treponema rectale</name>
    <dbReference type="NCBI Taxonomy" id="744512"/>
    <lineage>
        <taxon>Bacteria</taxon>
        <taxon>Pseudomonadati</taxon>
        <taxon>Spirochaetota</taxon>
        <taxon>Spirochaetia</taxon>
        <taxon>Spirochaetales</taxon>
        <taxon>Treponemataceae</taxon>
        <taxon>Treponema</taxon>
    </lineage>
</organism>
<dbReference type="EMBL" id="JACHFR010000001">
    <property type="protein sequence ID" value="MBB5218488.1"/>
    <property type="molecule type" value="Genomic_DNA"/>
</dbReference>
<feature type="region of interest" description="Disordered" evidence="10">
    <location>
        <begin position="552"/>
        <end position="651"/>
    </location>
</feature>
<dbReference type="UniPathway" id="UPA00666"/>